<name>A0A2K9NWU9_BACTC</name>
<dbReference type="GO" id="GO:0006935">
    <property type="term" value="P:chemotaxis"/>
    <property type="evidence" value="ECO:0007669"/>
    <property type="project" value="UniProtKB-KW"/>
</dbReference>
<dbReference type="InterPro" id="IPR051310">
    <property type="entry name" value="MCP_chemotaxis"/>
</dbReference>
<dbReference type="EMBL" id="CP025704">
    <property type="protein sequence ID" value="AUN99234.1"/>
    <property type="molecule type" value="Genomic_DNA"/>
</dbReference>
<dbReference type="PROSITE" id="PS50111">
    <property type="entry name" value="CHEMOTAXIS_TRANSDUC_2"/>
    <property type="match status" value="1"/>
</dbReference>
<dbReference type="RefSeq" id="WP_102244525.1">
    <property type="nucleotide sequence ID" value="NZ_CP025704.1"/>
</dbReference>
<dbReference type="Proteomes" id="UP000235584">
    <property type="component" value="Chromosome"/>
</dbReference>
<dbReference type="GO" id="GO:0007165">
    <property type="term" value="P:signal transduction"/>
    <property type="evidence" value="ECO:0007669"/>
    <property type="project" value="InterPro"/>
</dbReference>
<evidence type="ECO:0000313" key="4">
    <source>
        <dbReference type="Proteomes" id="UP000235584"/>
    </source>
</evidence>
<accession>A0A2K9NWU9</accession>
<sequence>MKKSLNFRLLAWAAASIFVVSIALTAYSAYSLQNELFEKAELESKKYAEDVASEIEFKISQAFEVTRSFARNLAQTKDKNHPLKVTREEVIEMMKAQFLANPTIFGFNTGWEPNAFDGKDAEYAGKVPYDASGRFVPYMTRKSSNEILLEALVDYDKEGPGDYYQLPKKMQKDVIIAPYAYPVNGKTVLLITLASPVISGGKFYGEVGSDVDLTFFQTLTDTKNLPKGSRIIIYDKAGSIIGFTGDESRLLKNIFTEKIDNYVPYTASRLQDKNKHIILDEHNMSILTEIDMNNESWFIEVTIPKTAIVGPIYKQVGILSAIGLTLAFSALLIGYFLIGKITGKIIVLADRLKESADVTRNGSNTVKDASFQVSSATQEQASAIQETATTLEEISAMVVKSVDNAKNSSEQANNSFEIATEGKRTVEQMRQSMDDIRKSNHDIVLQIENSNKEIEGIIRVIQDISEKTKVINDIVFQTKLLSFNASVEAARAGDMGKGFAVVAEEVGNLAAMSGNSSKEINELLEKSISSVSGIIAETKKRVETLVHEGKAKVDHGTKVAERCEEILDQIVHNVSSVKHLMGDVTVAAEEQSKGVKNISDAMNMLDITTQDNTKTVHQTANQSELLFKEADNLSDIILMLEEEVYGSKNKAA</sequence>
<keyword evidence="4" id="KW-1185">Reference proteome</keyword>
<dbReference type="GO" id="GO:0005886">
    <property type="term" value="C:plasma membrane"/>
    <property type="evidence" value="ECO:0007669"/>
    <property type="project" value="TreeGrafter"/>
</dbReference>
<keyword evidence="1" id="KW-0145">Chemotaxis</keyword>
<evidence type="ECO:0000256" key="2">
    <source>
        <dbReference type="ARBA" id="ARBA00029447"/>
    </source>
</evidence>
<protein>
    <submittedName>
        <fullName evidence="3">Uncharacterized protein</fullName>
    </submittedName>
</protein>
<dbReference type="InterPro" id="IPR004090">
    <property type="entry name" value="Chemotax_Me-accpt_rcpt"/>
</dbReference>
<dbReference type="Pfam" id="PF00015">
    <property type="entry name" value="MCPsignal"/>
    <property type="match status" value="1"/>
</dbReference>
<dbReference type="CDD" id="cd12913">
    <property type="entry name" value="PDC1_MCP_like"/>
    <property type="match status" value="1"/>
</dbReference>
<dbReference type="KEGG" id="bsto:C0V70_14200"/>
<gene>
    <name evidence="3" type="ORF">C0V70_14200</name>
</gene>
<dbReference type="GO" id="GO:0004888">
    <property type="term" value="F:transmembrane signaling receptor activity"/>
    <property type="evidence" value="ECO:0007669"/>
    <property type="project" value="InterPro"/>
</dbReference>
<reference evidence="3 4" key="1">
    <citation type="submission" date="2018-01" db="EMBL/GenBank/DDBJ databases">
        <title>Complete genome sequence of Bacteriovorax stolpii DSM12778.</title>
        <authorList>
            <person name="Tang B."/>
            <person name="Chang J."/>
        </authorList>
    </citation>
    <scope>NUCLEOTIDE SEQUENCE [LARGE SCALE GENOMIC DNA]</scope>
    <source>
        <strain evidence="3 4">DSM 12778</strain>
    </source>
</reference>
<dbReference type="SUPFAM" id="SSF58104">
    <property type="entry name" value="Methyl-accepting chemotaxis protein (MCP) signaling domain"/>
    <property type="match status" value="1"/>
</dbReference>
<evidence type="ECO:0000256" key="1">
    <source>
        <dbReference type="ARBA" id="ARBA00022500"/>
    </source>
</evidence>
<dbReference type="PRINTS" id="PR00260">
    <property type="entry name" value="CHEMTRNSDUCR"/>
</dbReference>
<dbReference type="AlphaFoldDB" id="A0A2K9NWU9"/>
<dbReference type="InterPro" id="IPR004089">
    <property type="entry name" value="MCPsignal_dom"/>
</dbReference>
<dbReference type="Gene3D" id="3.30.450.20">
    <property type="entry name" value="PAS domain"/>
    <property type="match status" value="2"/>
</dbReference>
<dbReference type="Pfam" id="PF22673">
    <property type="entry name" value="MCP-like_PDC_1"/>
    <property type="match status" value="1"/>
</dbReference>
<proteinExistence type="inferred from homology"/>
<evidence type="ECO:0000313" key="3">
    <source>
        <dbReference type="EMBL" id="AUN99234.1"/>
    </source>
</evidence>
<dbReference type="PANTHER" id="PTHR43531:SF11">
    <property type="entry name" value="METHYL-ACCEPTING CHEMOTAXIS PROTEIN 3"/>
    <property type="match status" value="1"/>
</dbReference>
<dbReference type="OrthoDB" id="5288258at2"/>
<organism evidence="3 4">
    <name type="scientific">Bacteriovorax stolpii</name>
    <name type="common">Bdellovibrio stolpii</name>
    <dbReference type="NCBI Taxonomy" id="960"/>
    <lineage>
        <taxon>Bacteria</taxon>
        <taxon>Pseudomonadati</taxon>
        <taxon>Bdellovibrionota</taxon>
        <taxon>Bacteriovoracia</taxon>
        <taxon>Bacteriovoracales</taxon>
        <taxon>Bacteriovoracaceae</taxon>
        <taxon>Bacteriovorax</taxon>
    </lineage>
</organism>
<comment type="similarity">
    <text evidence="2">Belongs to the methyl-accepting chemotaxis (MCP) protein family.</text>
</comment>
<dbReference type="PANTHER" id="PTHR43531">
    <property type="entry name" value="PROTEIN ICFG"/>
    <property type="match status" value="1"/>
</dbReference>
<dbReference type="SMART" id="SM00283">
    <property type="entry name" value="MA"/>
    <property type="match status" value="1"/>
</dbReference>
<dbReference type="Gene3D" id="1.10.287.950">
    <property type="entry name" value="Methyl-accepting chemotaxis protein"/>
    <property type="match status" value="1"/>
</dbReference>